<evidence type="ECO:0000313" key="8">
    <source>
        <dbReference type="EMBL" id="KKR55683.1"/>
    </source>
</evidence>
<evidence type="ECO:0000256" key="4">
    <source>
        <dbReference type="ARBA" id="ARBA00022759"/>
    </source>
</evidence>
<comment type="similarity">
    <text evidence="1 7">Belongs to the endoribonuclease YbeY family.</text>
</comment>
<evidence type="ECO:0000256" key="5">
    <source>
        <dbReference type="ARBA" id="ARBA00022801"/>
    </source>
</evidence>
<comment type="subcellular location">
    <subcellularLocation>
        <location evidence="7">Cytoplasm</location>
    </subcellularLocation>
</comment>
<evidence type="ECO:0000256" key="3">
    <source>
        <dbReference type="ARBA" id="ARBA00022723"/>
    </source>
</evidence>
<evidence type="ECO:0000256" key="1">
    <source>
        <dbReference type="ARBA" id="ARBA00010875"/>
    </source>
</evidence>
<feature type="binding site" evidence="7">
    <location>
        <position position="125"/>
    </location>
    <ligand>
        <name>Zn(2+)</name>
        <dbReference type="ChEBI" id="CHEBI:29105"/>
        <note>catalytic</note>
    </ligand>
</feature>
<dbReference type="GO" id="GO:0004521">
    <property type="term" value="F:RNA endonuclease activity"/>
    <property type="evidence" value="ECO:0007669"/>
    <property type="project" value="UniProtKB-UniRule"/>
</dbReference>
<dbReference type="PANTHER" id="PTHR46986">
    <property type="entry name" value="ENDORIBONUCLEASE YBEY, CHLOROPLASTIC"/>
    <property type="match status" value="1"/>
</dbReference>
<dbReference type="PANTHER" id="PTHR46986:SF1">
    <property type="entry name" value="ENDORIBONUCLEASE YBEY, CHLOROPLASTIC"/>
    <property type="match status" value="1"/>
</dbReference>
<name>A0A0G0RT36_9BACT</name>
<keyword evidence="7" id="KW-0698">rRNA processing</keyword>
<keyword evidence="4 7" id="KW-0255">Endonuclease</keyword>
<dbReference type="GO" id="GO:0004222">
    <property type="term" value="F:metalloendopeptidase activity"/>
    <property type="evidence" value="ECO:0007669"/>
    <property type="project" value="InterPro"/>
</dbReference>
<evidence type="ECO:0000256" key="2">
    <source>
        <dbReference type="ARBA" id="ARBA00022722"/>
    </source>
</evidence>
<feature type="binding site" evidence="7">
    <location>
        <position position="115"/>
    </location>
    <ligand>
        <name>Zn(2+)</name>
        <dbReference type="ChEBI" id="CHEBI:29105"/>
        <note>catalytic</note>
    </ligand>
</feature>
<sequence length="152" mass="17914">MNKALIFSSEKKFKKFEKEIKDKVLKVLKILGENNALIEIYLIGDSEMRFLNRKFMRKDKPTDILSFKEPKKFPHPETELCCLGEIYLDMLYIKKEAAAGQTVDYESLIIKLLIHGALHLLGYSHGKKNDRIKMEKKENYVYHRLRHRLGTN</sequence>
<reference evidence="8 9" key="1">
    <citation type="journal article" date="2015" name="Nature">
        <title>rRNA introns, odd ribosomes, and small enigmatic genomes across a large radiation of phyla.</title>
        <authorList>
            <person name="Brown C.T."/>
            <person name="Hug L.A."/>
            <person name="Thomas B.C."/>
            <person name="Sharon I."/>
            <person name="Castelle C.J."/>
            <person name="Singh A."/>
            <person name="Wilkins M.J."/>
            <person name="Williams K.H."/>
            <person name="Banfield J.F."/>
        </authorList>
    </citation>
    <scope>NUCLEOTIDE SEQUENCE [LARGE SCALE GENOMIC DNA]</scope>
</reference>
<evidence type="ECO:0000256" key="7">
    <source>
        <dbReference type="HAMAP-Rule" id="MF_00009"/>
    </source>
</evidence>
<keyword evidence="3 7" id="KW-0479">Metal-binding</keyword>
<keyword evidence="7" id="KW-0690">Ribosome biogenesis</keyword>
<evidence type="ECO:0000256" key="6">
    <source>
        <dbReference type="ARBA" id="ARBA00022833"/>
    </source>
</evidence>
<organism evidence="8 9">
    <name type="scientific">Candidatus Curtissbacteria bacterium GW2011_GWA1_40_24</name>
    <dbReference type="NCBI Taxonomy" id="1618406"/>
    <lineage>
        <taxon>Bacteria</taxon>
        <taxon>Candidatus Curtissiibacteriota</taxon>
    </lineage>
</organism>
<keyword evidence="5 7" id="KW-0378">Hydrolase</keyword>
<dbReference type="EMBL" id="LBYQ01000001">
    <property type="protein sequence ID" value="KKR55683.1"/>
    <property type="molecule type" value="Genomic_DNA"/>
</dbReference>
<dbReference type="AlphaFoldDB" id="A0A0G0RT36"/>
<dbReference type="GO" id="GO:0008270">
    <property type="term" value="F:zinc ion binding"/>
    <property type="evidence" value="ECO:0007669"/>
    <property type="project" value="UniProtKB-UniRule"/>
</dbReference>
<keyword evidence="7" id="KW-0963">Cytoplasm</keyword>
<dbReference type="GO" id="GO:0005737">
    <property type="term" value="C:cytoplasm"/>
    <property type="evidence" value="ECO:0007669"/>
    <property type="project" value="UniProtKB-SubCell"/>
</dbReference>
<comment type="cofactor">
    <cofactor evidence="7">
        <name>Zn(2+)</name>
        <dbReference type="ChEBI" id="CHEBI:29105"/>
    </cofactor>
    <text evidence="7">Binds 1 zinc ion.</text>
</comment>
<accession>A0A0G0RT36</accession>
<gene>
    <name evidence="7" type="primary">ybeY</name>
    <name evidence="8" type="ORF">UT92_C0001G0026</name>
</gene>
<keyword evidence="6 7" id="KW-0862">Zinc</keyword>
<dbReference type="GO" id="GO:0006364">
    <property type="term" value="P:rRNA processing"/>
    <property type="evidence" value="ECO:0007669"/>
    <property type="project" value="UniProtKB-UniRule"/>
</dbReference>
<keyword evidence="2 7" id="KW-0540">Nuclease</keyword>
<protein>
    <recommendedName>
        <fullName evidence="7">Endoribonuclease YbeY</fullName>
        <ecNumber evidence="7">3.1.-.-</ecNumber>
    </recommendedName>
</protein>
<dbReference type="EC" id="3.1.-.-" evidence="7"/>
<proteinExistence type="inferred from homology"/>
<dbReference type="Pfam" id="PF02130">
    <property type="entry name" value="YbeY"/>
    <property type="match status" value="1"/>
</dbReference>
<dbReference type="Proteomes" id="UP000034489">
    <property type="component" value="Unassembled WGS sequence"/>
</dbReference>
<dbReference type="PROSITE" id="PS01306">
    <property type="entry name" value="UPF0054"/>
    <property type="match status" value="1"/>
</dbReference>
<dbReference type="NCBIfam" id="TIGR00043">
    <property type="entry name" value="rRNA maturation RNase YbeY"/>
    <property type="match status" value="1"/>
</dbReference>
<dbReference type="InterPro" id="IPR023091">
    <property type="entry name" value="MetalPrtase_cat_dom_sf_prd"/>
</dbReference>
<dbReference type="SUPFAM" id="SSF55486">
    <property type="entry name" value="Metalloproteases ('zincins'), catalytic domain"/>
    <property type="match status" value="1"/>
</dbReference>
<comment type="function">
    <text evidence="7">Single strand-specific metallo-endoribonuclease involved in late-stage 70S ribosome quality control and in maturation of the 3' terminus of the 16S rRNA.</text>
</comment>
<dbReference type="Gene3D" id="3.40.390.30">
    <property type="entry name" value="Metalloproteases ('zincins'), catalytic domain"/>
    <property type="match status" value="1"/>
</dbReference>
<dbReference type="HAMAP" id="MF_00009">
    <property type="entry name" value="Endoribonucl_YbeY"/>
    <property type="match status" value="1"/>
</dbReference>
<feature type="binding site" evidence="7">
    <location>
        <position position="119"/>
    </location>
    <ligand>
        <name>Zn(2+)</name>
        <dbReference type="ChEBI" id="CHEBI:29105"/>
        <note>catalytic</note>
    </ligand>
</feature>
<dbReference type="InterPro" id="IPR020549">
    <property type="entry name" value="YbeY_CS"/>
</dbReference>
<dbReference type="InterPro" id="IPR002036">
    <property type="entry name" value="YbeY"/>
</dbReference>
<comment type="caution">
    <text evidence="8">The sequence shown here is derived from an EMBL/GenBank/DDBJ whole genome shotgun (WGS) entry which is preliminary data.</text>
</comment>
<evidence type="ECO:0000313" key="9">
    <source>
        <dbReference type="Proteomes" id="UP000034489"/>
    </source>
</evidence>